<name>A0ABR0DS46_9LAMI</name>
<proteinExistence type="predicted"/>
<evidence type="ECO:0000256" key="3">
    <source>
        <dbReference type="SAM" id="Phobius"/>
    </source>
</evidence>
<evidence type="ECO:0000256" key="2">
    <source>
        <dbReference type="SAM" id="Coils"/>
    </source>
</evidence>
<dbReference type="SUPFAM" id="SSF47661">
    <property type="entry name" value="t-snare proteins"/>
    <property type="match status" value="1"/>
</dbReference>
<protein>
    <recommendedName>
        <fullName evidence="4">Syntaxin N-terminal domain-containing protein</fullName>
    </recommendedName>
</protein>
<dbReference type="PANTHER" id="PTHR19957:SF251">
    <property type="entry name" value="SYNTAXIN-RELATED PROTEIN KNOLLE"/>
    <property type="match status" value="1"/>
</dbReference>
<comment type="caution">
    <text evidence="5">The sequence shown here is derived from an EMBL/GenBank/DDBJ whole genome shotgun (WGS) entry which is preliminary data.</text>
</comment>
<keyword evidence="1" id="KW-0653">Protein transport</keyword>
<dbReference type="EMBL" id="JAYDYQ010001087">
    <property type="protein sequence ID" value="KAK4491681.1"/>
    <property type="molecule type" value="Genomic_DNA"/>
</dbReference>
<keyword evidence="3" id="KW-1133">Transmembrane helix</keyword>
<keyword evidence="2" id="KW-0175">Coiled coil</keyword>
<dbReference type="Proteomes" id="UP001291926">
    <property type="component" value="Unassembled WGS sequence"/>
</dbReference>
<evidence type="ECO:0000259" key="4">
    <source>
        <dbReference type="SMART" id="SM00503"/>
    </source>
</evidence>
<dbReference type="InterPro" id="IPR045242">
    <property type="entry name" value="Syntaxin"/>
</dbReference>
<feature type="coiled-coil region" evidence="2">
    <location>
        <begin position="38"/>
        <end position="72"/>
    </location>
</feature>
<dbReference type="InterPro" id="IPR010989">
    <property type="entry name" value="SNARE"/>
</dbReference>
<keyword evidence="6" id="KW-1185">Reference proteome</keyword>
<accession>A0ABR0DS46</accession>
<dbReference type="SMART" id="SM00503">
    <property type="entry name" value="SynN"/>
    <property type="match status" value="1"/>
</dbReference>
<keyword evidence="3" id="KW-0472">Membrane</keyword>
<dbReference type="Gene3D" id="1.20.58.70">
    <property type="match status" value="1"/>
</dbReference>
<evidence type="ECO:0000313" key="6">
    <source>
        <dbReference type="Proteomes" id="UP001291926"/>
    </source>
</evidence>
<feature type="transmembrane region" description="Helical" evidence="3">
    <location>
        <begin position="291"/>
        <end position="312"/>
    </location>
</feature>
<dbReference type="PANTHER" id="PTHR19957">
    <property type="entry name" value="SYNTAXIN"/>
    <property type="match status" value="1"/>
</dbReference>
<dbReference type="InterPro" id="IPR006011">
    <property type="entry name" value="Syntaxin_N"/>
</dbReference>
<keyword evidence="3" id="KW-0812">Transmembrane</keyword>
<gene>
    <name evidence="5" type="ORF">RD792_002447</name>
</gene>
<feature type="domain" description="Syntaxin N-terminal" evidence="4">
    <location>
        <begin position="33"/>
        <end position="159"/>
    </location>
</feature>
<dbReference type="Pfam" id="PF00804">
    <property type="entry name" value="Syntaxin"/>
    <property type="match status" value="1"/>
</dbReference>
<evidence type="ECO:0000313" key="5">
    <source>
        <dbReference type="EMBL" id="KAK4491681.1"/>
    </source>
</evidence>
<sequence>MMGDSFDSSFKIYVDSRSHHSDDESIGGGGHGNDPNALDTFFKEIDKAKEDIKNMEKLYIMLQESNEEVKAACSAKTMMELRTRIDMDLDHVLRLSKQINKKLDGLVRTNAAQRKVQGNGPGSTDDQTRASMISGLGENVNNMMRKFQGLRVRMETDHRQIIETRYFAITGEKATEEAIDHLISSQGADGLLYQAMQEHGTAAVLDAVTEIQERRDAMREIRKHLMNLHQILLGMASPVEAHGGGVVGGGPPSPVEVYVQPLPPATANMHSAMKLGAGRLNDYEKETRRQAYIAMGIALVLSTIIIILYFNFEGQETNEPPQ</sequence>
<organism evidence="5 6">
    <name type="scientific">Penstemon davidsonii</name>
    <dbReference type="NCBI Taxonomy" id="160366"/>
    <lineage>
        <taxon>Eukaryota</taxon>
        <taxon>Viridiplantae</taxon>
        <taxon>Streptophyta</taxon>
        <taxon>Embryophyta</taxon>
        <taxon>Tracheophyta</taxon>
        <taxon>Spermatophyta</taxon>
        <taxon>Magnoliopsida</taxon>
        <taxon>eudicotyledons</taxon>
        <taxon>Gunneridae</taxon>
        <taxon>Pentapetalae</taxon>
        <taxon>asterids</taxon>
        <taxon>lamiids</taxon>
        <taxon>Lamiales</taxon>
        <taxon>Plantaginaceae</taxon>
        <taxon>Cheloneae</taxon>
        <taxon>Penstemon</taxon>
    </lineage>
</organism>
<evidence type="ECO:0000256" key="1">
    <source>
        <dbReference type="ARBA" id="ARBA00022927"/>
    </source>
</evidence>
<keyword evidence="1" id="KW-0813">Transport</keyword>
<reference evidence="5 6" key="1">
    <citation type="journal article" date="2023" name="bioRxiv">
        <title>Genome report: Whole genome sequence and annotation of Penstemon davidsonii.</title>
        <authorList>
            <person name="Ostevik K.L."/>
            <person name="Alabady M."/>
            <person name="Zhang M."/>
            <person name="Rausher M.D."/>
        </authorList>
    </citation>
    <scope>NUCLEOTIDE SEQUENCE [LARGE SCALE GENOMIC DNA]</scope>
    <source>
        <strain evidence="5">DNT005</strain>
        <tissue evidence="5">Whole leaf</tissue>
    </source>
</reference>